<dbReference type="STRING" id="1123498.VR7878_03088"/>
<reference evidence="2" key="1">
    <citation type="submission" date="2017-02" db="EMBL/GenBank/DDBJ databases">
        <authorList>
            <person name="Rodrigo-Torres L."/>
            <person name="Arahal R.D."/>
            <person name="Lucena T."/>
        </authorList>
    </citation>
    <scope>NUCLEOTIDE SEQUENCE [LARGE SCALE GENOMIC DNA]</scope>
    <source>
        <strain evidence="2">CECT 7878</strain>
    </source>
</reference>
<organism evidence="1 2">
    <name type="scientific">Vibrio ruber (strain DSM 16370 / JCM 11486 / BCRC 17186 / CECT 7878 / LMG 23124 / VR1)</name>
    <dbReference type="NCBI Taxonomy" id="1123498"/>
    <lineage>
        <taxon>Bacteria</taxon>
        <taxon>Pseudomonadati</taxon>
        <taxon>Pseudomonadota</taxon>
        <taxon>Gammaproteobacteria</taxon>
        <taxon>Vibrionales</taxon>
        <taxon>Vibrionaceae</taxon>
        <taxon>Vibrio</taxon>
    </lineage>
</organism>
<dbReference type="AlphaFoldDB" id="A0A1R4LQI7"/>
<dbReference type="Proteomes" id="UP000188276">
    <property type="component" value="Unassembled WGS sequence"/>
</dbReference>
<accession>A0A1R4LQI7</accession>
<proteinExistence type="predicted"/>
<sequence>MSPKYDEKLTINAIFILLVSIAESEIPVLAPHTL</sequence>
<protein>
    <submittedName>
        <fullName evidence="1">Uncharacterized protein</fullName>
    </submittedName>
</protein>
<dbReference type="EMBL" id="FULE01000044">
    <property type="protein sequence ID" value="SJN58871.1"/>
    <property type="molecule type" value="Genomic_DNA"/>
</dbReference>
<keyword evidence="2" id="KW-1185">Reference proteome</keyword>
<name>A0A1R4LQI7_VIBR1</name>
<evidence type="ECO:0000313" key="1">
    <source>
        <dbReference type="EMBL" id="SJN58871.1"/>
    </source>
</evidence>
<evidence type="ECO:0000313" key="2">
    <source>
        <dbReference type="Proteomes" id="UP000188276"/>
    </source>
</evidence>
<gene>
    <name evidence="1" type="ORF">VR7878_03088</name>
</gene>